<dbReference type="InterPro" id="IPR050198">
    <property type="entry name" value="Non-receptor_tyrosine_kinases"/>
</dbReference>
<accession>A0AAE1B0A9</accession>
<sequence length="1606" mass="180616">MASGYSVNEKYDVHIFNCQKQSCQAAIKGLQKAVSSRCTSIAEYKPFGLKKDWFLAHLNSSSFTIIHECDQADDILACISQDKAEKVMCVKFQTETTACPTGSGIQYKDFVISDLSTADSVEAFVSFVHTCLSDKVSPSHADNNYVTPNAIRKRKEKGTSLVYVNEVNNTYYDLAAVNHTTYAAAQEALDKKDLISPIEEVPGRRLFQPIPTLFGECGGETAALIVAQEKEHYEALVNAVKEHRSELVETIDTFCSDDGCMNARFIVHQMLPCIYKKCKSGSSDCIISLSSFALCKHPEIQKWALTLLELSCLDNTSAFNNVHHLRMVQNSLIHLADKLSNSPQADLEEENCVQLVNKVCNLLLLLQANIIMACYNEIYSSTVHEGPHLVEIICLSSNAQGKKTKTVIRLQKVSELLRAANRKELDKFYQKFKVNFQERKTYPDPKKLLEVESNIQVLVLVECLKQMFCTKDRDLTNLSFMREYLRLGTKKNLLRRRPSKICQELVLRGLAHFLFYSIEKNTDIKAQCEGAIKIIGSLWQLNTINVDPIVARLLFESVPVIRQEILDLYIKKGLYPARLPFYLISEVEQQLSPCLFVDKKNKDQYSEQGGWLFFHGKFSNESAYVMIHRPNDIAHRNRNLSNMNTQEDSMHFNQLNQLRHLQHPHIVAVLAYKTRRIPQFYILQSIGNNLQMELQNRRENEQPYDVTSLLRLLIQTVSAVEYCHERRLIHRNLTAASLSAIAGAQHRTLLGSFKLAHTLKQGSETAEIENDCNWLATRWAAPESLRSHTFSKASDIWMLGILIYEVLTHGVLPYSDLTHDQDLVIKFFPQLNGGQFPNLLPDSFLSARSQMIVKTCCYYEPKDRTSISQLKRQLEEELAEEMTNQHHDQLRFPNIGPQWKPSTMSSKGLPYIGADVLRKSYENVQVTFKREISAGLKLFETDKQYVFREELVKVVSKSFMTKIHGGVLEPLVPALFIEGSEIYSASTYSCHLPKSGLIESLFAVCKFKKLGNAFANYLDLLQQWTETLRAIHDKQFGLADFCADSLWVQRCAGKYQVYPVSLAYLWQRENLTDNHSVIGKPIEPTVRNRCAPELLNGGKVFEESAVFALGVLIWQVLHAFFQKEYTAAEANVPQAAAAKPEENMNTQFSSKFPDCPNKIVDLLCSCVSPEPHQRPKWSEIVIKLKSNIKELKGSTCVLTPAVVNPSITSGSSTADTLDKSFGRTSMSARSRDTQLVGSTNLTLANPSDGSETSYSTDSSNQGLEFFHRFRCSDRSLQVANQSQKIQIYSSLNLYCKETDVCKTTDTRVGGMYEGGYNGSSHKKSEHSAAPPPLLRRFTMPNLPVDAAASSLVNISSSRSDPSPSPPPLPPRLPVPLFPSPPPLPPRPSIPLKPFLPLLSEDIYEAPDIHLWTDTEDEDIFEFADQENKFSKVIRHINDPLPSLPAELQTSQGQRTSSSFEISTSKYVKKPLEPDYWSVLSGRNTCVTTENPYASILSLPAEDSGTPYTSIESNTVVKEPVHEDKINSDVDQDSNSFLPPESLLDPYSLANSNIPTNLSSLSETEEVNEAISNYSQQELAPDSSRKVEVSEKIFTSETSIPKSSGET</sequence>
<keyword evidence="6" id="KW-1185">Reference proteome</keyword>
<dbReference type="InterPro" id="IPR001245">
    <property type="entry name" value="Ser-Thr/Tyr_kinase_cat_dom"/>
</dbReference>
<evidence type="ECO:0000259" key="4">
    <source>
        <dbReference type="PROSITE" id="PS50011"/>
    </source>
</evidence>
<dbReference type="Gene3D" id="1.10.510.10">
    <property type="entry name" value="Transferase(Phosphotransferase) domain 1"/>
    <property type="match status" value="2"/>
</dbReference>
<evidence type="ECO:0000313" key="5">
    <source>
        <dbReference type="EMBL" id="KAK3796596.1"/>
    </source>
</evidence>
<reference evidence="5" key="1">
    <citation type="journal article" date="2023" name="G3 (Bethesda)">
        <title>A reference genome for the long-term kleptoplast-retaining sea slug Elysia crispata morphotype clarki.</title>
        <authorList>
            <person name="Eastman K.E."/>
            <person name="Pendleton A.L."/>
            <person name="Shaikh M.A."/>
            <person name="Suttiyut T."/>
            <person name="Ogas R."/>
            <person name="Tomko P."/>
            <person name="Gavelis G."/>
            <person name="Widhalm J.R."/>
            <person name="Wisecaver J.H."/>
        </authorList>
    </citation>
    <scope>NUCLEOTIDE SEQUENCE</scope>
    <source>
        <strain evidence="5">ECLA1</strain>
    </source>
</reference>
<feature type="domain" description="Protein kinase" evidence="4">
    <location>
        <begin position="581"/>
        <end position="878"/>
    </location>
</feature>
<dbReference type="InterPro" id="IPR000719">
    <property type="entry name" value="Prot_kinase_dom"/>
</dbReference>
<feature type="compositionally biased region" description="Pro residues" evidence="3">
    <location>
        <begin position="1362"/>
        <end position="1381"/>
    </location>
</feature>
<dbReference type="PANTHER" id="PTHR24418">
    <property type="entry name" value="TYROSINE-PROTEIN KINASE"/>
    <property type="match status" value="1"/>
</dbReference>
<dbReference type="Proteomes" id="UP001283361">
    <property type="component" value="Unassembled WGS sequence"/>
</dbReference>
<protein>
    <recommendedName>
        <fullName evidence="4">Protein kinase domain-containing protein</fullName>
    </recommendedName>
</protein>
<dbReference type="EMBL" id="JAWDGP010000872">
    <property type="protein sequence ID" value="KAK3796596.1"/>
    <property type="molecule type" value="Genomic_DNA"/>
</dbReference>
<organism evidence="5 6">
    <name type="scientific">Elysia crispata</name>
    <name type="common">lettuce slug</name>
    <dbReference type="NCBI Taxonomy" id="231223"/>
    <lineage>
        <taxon>Eukaryota</taxon>
        <taxon>Metazoa</taxon>
        <taxon>Spiralia</taxon>
        <taxon>Lophotrochozoa</taxon>
        <taxon>Mollusca</taxon>
        <taxon>Gastropoda</taxon>
        <taxon>Heterobranchia</taxon>
        <taxon>Euthyneura</taxon>
        <taxon>Panpulmonata</taxon>
        <taxon>Sacoglossa</taxon>
        <taxon>Placobranchoidea</taxon>
        <taxon>Plakobranchidae</taxon>
        <taxon>Elysia</taxon>
    </lineage>
</organism>
<dbReference type="PROSITE" id="PS50011">
    <property type="entry name" value="PROTEIN_KINASE_DOM"/>
    <property type="match status" value="1"/>
</dbReference>
<evidence type="ECO:0000256" key="1">
    <source>
        <dbReference type="ARBA" id="ARBA00022741"/>
    </source>
</evidence>
<dbReference type="InterPro" id="IPR011009">
    <property type="entry name" value="Kinase-like_dom_sf"/>
</dbReference>
<feature type="compositionally biased region" description="Polar residues" evidence="3">
    <location>
        <begin position="1592"/>
        <end position="1606"/>
    </location>
</feature>
<keyword evidence="1" id="KW-0547">Nucleotide-binding</keyword>
<dbReference type="GO" id="GO:0005524">
    <property type="term" value="F:ATP binding"/>
    <property type="evidence" value="ECO:0007669"/>
    <property type="project" value="UniProtKB-KW"/>
</dbReference>
<dbReference type="GO" id="GO:0004672">
    <property type="term" value="F:protein kinase activity"/>
    <property type="evidence" value="ECO:0007669"/>
    <property type="project" value="InterPro"/>
</dbReference>
<evidence type="ECO:0000313" key="6">
    <source>
        <dbReference type="Proteomes" id="UP001283361"/>
    </source>
</evidence>
<dbReference type="Pfam" id="PF07714">
    <property type="entry name" value="PK_Tyr_Ser-Thr"/>
    <property type="match status" value="2"/>
</dbReference>
<evidence type="ECO:0000256" key="2">
    <source>
        <dbReference type="ARBA" id="ARBA00022840"/>
    </source>
</evidence>
<evidence type="ECO:0000256" key="3">
    <source>
        <dbReference type="SAM" id="MobiDB-lite"/>
    </source>
</evidence>
<feature type="region of interest" description="Disordered" evidence="3">
    <location>
        <begin position="1573"/>
        <end position="1606"/>
    </location>
</feature>
<keyword evidence="2" id="KW-0067">ATP-binding</keyword>
<gene>
    <name evidence="5" type="ORF">RRG08_057844</name>
</gene>
<comment type="caution">
    <text evidence="5">The sequence shown here is derived from an EMBL/GenBank/DDBJ whole genome shotgun (WGS) entry which is preliminary data.</text>
</comment>
<proteinExistence type="predicted"/>
<dbReference type="SUPFAM" id="SSF56112">
    <property type="entry name" value="Protein kinase-like (PK-like)"/>
    <property type="match status" value="2"/>
</dbReference>
<name>A0AAE1B0A9_9GAST</name>
<feature type="region of interest" description="Disordered" evidence="3">
    <location>
        <begin position="1353"/>
        <end position="1381"/>
    </location>
</feature>